<feature type="region of interest" description="Disordered" evidence="1">
    <location>
        <begin position="144"/>
        <end position="179"/>
    </location>
</feature>
<comment type="caution">
    <text evidence="2">The sequence shown here is derived from an EMBL/GenBank/DDBJ whole genome shotgun (WGS) entry which is preliminary data.</text>
</comment>
<feature type="compositionally biased region" description="Polar residues" evidence="1">
    <location>
        <begin position="162"/>
        <end position="173"/>
    </location>
</feature>
<dbReference type="AlphaFoldDB" id="A0AAD4R0Q3"/>
<dbReference type="EMBL" id="JAKKPZ010000013">
    <property type="protein sequence ID" value="KAI1714289.1"/>
    <property type="molecule type" value="Genomic_DNA"/>
</dbReference>
<evidence type="ECO:0000313" key="2">
    <source>
        <dbReference type="EMBL" id="KAI1714289.1"/>
    </source>
</evidence>
<reference evidence="2" key="1">
    <citation type="submission" date="2022-01" db="EMBL/GenBank/DDBJ databases">
        <title>Genome Sequence Resource for Two Populations of Ditylenchus destructor, the Migratory Endoparasitic Phytonematode.</title>
        <authorList>
            <person name="Zhang H."/>
            <person name="Lin R."/>
            <person name="Xie B."/>
        </authorList>
    </citation>
    <scope>NUCLEOTIDE SEQUENCE</scope>
    <source>
        <strain evidence="2">BazhouSP</strain>
    </source>
</reference>
<keyword evidence="3" id="KW-1185">Reference proteome</keyword>
<organism evidence="2 3">
    <name type="scientific">Ditylenchus destructor</name>
    <dbReference type="NCBI Taxonomy" id="166010"/>
    <lineage>
        <taxon>Eukaryota</taxon>
        <taxon>Metazoa</taxon>
        <taxon>Ecdysozoa</taxon>
        <taxon>Nematoda</taxon>
        <taxon>Chromadorea</taxon>
        <taxon>Rhabditida</taxon>
        <taxon>Tylenchina</taxon>
        <taxon>Tylenchomorpha</taxon>
        <taxon>Sphaerularioidea</taxon>
        <taxon>Anguinidae</taxon>
        <taxon>Anguininae</taxon>
        <taxon>Ditylenchus</taxon>
    </lineage>
</organism>
<proteinExistence type="predicted"/>
<evidence type="ECO:0000256" key="1">
    <source>
        <dbReference type="SAM" id="MobiDB-lite"/>
    </source>
</evidence>
<sequence>MPGYTEETFFDIRNKCSQEQWTKYAMEILEFDNYPALSDVCRDPKFANSADFATPRPVSCMDNAVVAPQNSEPDEMTSNIDMGKTYDIFPQGSGKTSKRGSVVSEKGREKFRCSFMMQDDDGSSDNEFIPIERLSISRHNISTTDQAPEADSNEQPIPIGPITSNGTNSNQLQEDQHLPSGDVVADHEHKLQEMEEVLCTLNNADEMLCSMLKKIADVLAPKDTSAAIME</sequence>
<dbReference type="Proteomes" id="UP001201812">
    <property type="component" value="Unassembled WGS sequence"/>
</dbReference>
<gene>
    <name evidence="2" type="ORF">DdX_08381</name>
</gene>
<evidence type="ECO:0000313" key="3">
    <source>
        <dbReference type="Proteomes" id="UP001201812"/>
    </source>
</evidence>
<protein>
    <submittedName>
        <fullName evidence="2">Uncharacterized protein</fullName>
    </submittedName>
</protein>
<name>A0AAD4R0Q3_9BILA</name>
<accession>A0AAD4R0Q3</accession>